<keyword evidence="1" id="KW-0444">Lipid biosynthesis</keyword>
<keyword evidence="2" id="KW-1208">Phospholipid metabolism</keyword>
<protein>
    <recommendedName>
        <fullName evidence="5">ethanolamine kinase</fullName>
        <ecNumber evidence="5">2.7.1.82</ecNumber>
    </recommendedName>
</protein>
<evidence type="ECO:0000313" key="7">
    <source>
        <dbReference type="Proteomes" id="UP000078542"/>
    </source>
</evidence>
<dbReference type="PANTHER" id="PTHR22603">
    <property type="entry name" value="CHOLINE/ETHANOALAMINE KINASE"/>
    <property type="match status" value="1"/>
</dbReference>
<evidence type="ECO:0000256" key="5">
    <source>
        <dbReference type="ARBA" id="ARBA00038874"/>
    </source>
</evidence>
<keyword evidence="6" id="KW-0418">Kinase</keyword>
<comment type="pathway">
    <text evidence="3">Phospholipid metabolism; phosphatidylethanolamine biosynthesis; phosphatidylethanolamine from ethanolamine: step 1/3.</text>
</comment>
<dbReference type="EMBL" id="KQ977939">
    <property type="protein sequence ID" value="KYM98526.1"/>
    <property type="molecule type" value="Genomic_DNA"/>
</dbReference>
<comment type="similarity">
    <text evidence="4">Belongs to the choline/ethanolamine kinase family.</text>
</comment>
<evidence type="ECO:0000256" key="4">
    <source>
        <dbReference type="ARBA" id="ARBA00038211"/>
    </source>
</evidence>
<dbReference type="GO" id="GO:0006646">
    <property type="term" value="P:phosphatidylethanolamine biosynthetic process"/>
    <property type="evidence" value="ECO:0007669"/>
    <property type="project" value="TreeGrafter"/>
</dbReference>
<dbReference type="KEGG" id="ccoa:108777472"/>
<dbReference type="EC" id="2.7.1.82" evidence="5"/>
<dbReference type="Gene3D" id="3.30.200.20">
    <property type="entry name" value="Phosphorylase Kinase, domain 1"/>
    <property type="match status" value="1"/>
</dbReference>
<dbReference type="OrthoDB" id="10267235at2759"/>
<keyword evidence="6" id="KW-0808">Transferase</keyword>
<dbReference type="STRING" id="456900.A0A151IDI5"/>
<keyword evidence="7" id="KW-1185">Reference proteome</keyword>
<name>A0A151IDI5_9HYME</name>
<dbReference type="AlphaFoldDB" id="A0A151IDI5"/>
<dbReference type="InterPro" id="IPR011009">
    <property type="entry name" value="Kinase-like_dom_sf"/>
</dbReference>
<gene>
    <name evidence="6" type="ORF">ALC62_10745</name>
</gene>
<dbReference type="SUPFAM" id="SSF56112">
    <property type="entry name" value="Protein kinase-like (PK-like)"/>
    <property type="match status" value="1"/>
</dbReference>
<evidence type="ECO:0000313" key="6">
    <source>
        <dbReference type="EMBL" id="KYM98526.1"/>
    </source>
</evidence>
<dbReference type="CDD" id="cd05157">
    <property type="entry name" value="ETNK_euk"/>
    <property type="match status" value="1"/>
</dbReference>
<dbReference type="GO" id="GO:0004305">
    <property type="term" value="F:ethanolamine kinase activity"/>
    <property type="evidence" value="ECO:0007669"/>
    <property type="project" value="UniProtKB-EC"/>
</dbReference>
<dbReference type="Proteomes" id="UP000078542">
    <property type="component" value="Unassembled WGS sequence"/>
</dbReference>
<accession>A0A151IDI5</accession>
<sequence>MSLCEEHLNITVDENEIIVGAKDIIKRIRPSWPLQQLHFKIFTDGRTNKLIGVWYAGHYTDMILVRIYGNNSDLLIDRKSEIKNIRILNKAGYTHCIYATFNNGFAYEFLEGETLTTETVRDSKVYPLIAKRMAEMHNLEPENESVSKNAFIWEKTKQFMQIMPKKFSDSLKQAKFETLIPSSVILEKEYHMLKSILSEVNSPVVFAHNDLLLGNILYSERQESVVFIDYEYTSFNYQAFDIVNHFTEFAGFDEPDYSLYPDENFQKIWLKKYLQIYNATTNVSEKDVDKLYWQVTKFTPLPHFFWGCWALIQSEHSHIDFDFLAYAAIRFNEYFKWKEEILKMKTEFDE</sequence>
<evidence type="ECO:0000256" key="2">
    <source>
        <dbReference type="ARBA" id="ARBA00023264"/>
    </source>
</evidence>
<evidence type="ECO:0000256" key="1">
    <source>
        <dbReference type="ARBA" id="ARBA00023209"/>
    </source>
</evidence>
<reference evidence="6 7" key="1">
    <citation type="submission" date="2016-03" db="EMBL/GenBank/DDBJ databases">
        <title>Cyphomyrmex costatus WGS genome.</title>
        <authorList>
            <person name="Nygaard S."/>
            <person name="Hu H."/>
            <person name="Boomsma J."/>
            <person name="Zhang G."/>
        </authorList>
    </citation>
    <scope>NUCLEOTIDE SEQUENCE [LARGE SCALE GENOMIC DNA]</scope>
    <source>
        <strain evidence="6">MS0001</strain>
        <tissue evidence="6">Whole body</tissue>
    </source>
</reference>
<dbReference type="Pfam" id="PF01633">
    <property type="entry name" value="Choline_kinase"/>
    <property type="match status" value="1"/>
</dbReference>
<keyword evidence="1" id="KW-0594">Phospholipid biosynthesis</keyword>
<keyword evidence="1" id="KW-0443">Lipid metabolism</keyword>
<proteinExistence type="inferred from homology"/>
<organism evidence="6 7">
    <name type="scientific">Cyphomyrmex costatus</name>
    <dbReference type="NCBI Taxonomy" id="456900"/>
    <lineage>
        <taxon>Eukaryota</taxon>
        <taxon>Metazoa</taxon>
        <taxon>Ecdysozoa</taxon>
        <taxon>Arthropoda</taxon>
        <taxon>Hexapoda</taxon>
        <taxon>Insecta</taxon>
        <taxon>Pterygota</taxon>
        <taxon>Neoptera</taxon>
        <taxon>Endopterygota</taxon>
        <taxon>Hymenoptera</taxon>
        <taxon>Apocrita</taxon>
        <taxon>Aculeata</taxon>
        <taxon>Formicoidea</taxon>
        <taxon>Formicidae</taxon>
        <taxon>Myrmicinae</taxon>
        <taxon>Cyphomyrmex</taxon>
    </lineage>
</organism>
<dbReference type="Gene3D" id="3.90.1200.10">
    <property type="match status" value="1"/>
</dbReference>
<dbReference type="GO" id="GO:0005737">
    <property type="term" value="C:cytoplasm"/>
    <property type="evidence" value="ECO:0007669"/>
    <property type="project" value="TreeGrafter"/>
</dbReference>
<dbReference type="PANTHER" id="PTHR22603:SF66">
    <property type="entry name" value="ETHANOLAMINE KINASE"/>
    <property type="match status" value="1"/>
</dbReference>
<evidence type="ECO:0000256" key="3">
    <source>
        <dbReference type="ARBA" id="ARBA00037883"/>
    </source>
</evidence>